<protein>
    <submittedName>
        <fullName evidence="3">2-C-methyl-D-erythritol 4-phosphate cytidylyltransferase</fullName>
    </submittedName>
</protein>
<dbReference type="RefSeq" id="WP_166507617.1">
    <property type="nucleotide sequence ID" value="NZ_CP043026.1"/>
</dbReference>
<dbReference type="EMBL" id="CP043026">
    <property type="protein sequence ID" value="QEH61220.1"/>
    <property type="molecule type" value="Genomic_DNA"/>
</dbReference>
<dbReference type="GO" id="GO:0008299">
    <property type="term" value="P:isoprenoid biosynthetic process"/>
    <property type="evidence" value="ECO:0007669"/>
    <property type="project" value="InterPro"/>
</dbReference>
<dbReference type="GO" id="GO:0050518">
    <property type="term" value="F:2-C-methyl-D-erythritol 4-phosphate cytidylyltransferase activity"/>
    <property type="evidence" value="ECO:0007669"/>
    <property type="project" value="TreeGrafter"/>
</dbReference>
<dbReference type="KEGG" id="schi:SCHIN_v1c00220"/>
<dbReference type="Gene3D" id="3.90.550.10">
    <property type="entry name" value="Spore Coat Polysaccharide Biosynthesis Protein SpsA, Chain A"/>
    <property type="match status" value="1"/>
</dbReference>
<dbReference type="SUPFAM" id="SSF53448">
    <property type="entry name" value="Nucleotide-diphospho-sugar transferases"/>
    <property type="match status" value="1"/>
</dbReference>
<evidence type="ECO:0000256" key="2">
    <source>
        <dbReference type="ARBA" id="ARBA00022695"/>
    </source>
</evidence>
<evidence type="ECO:0000256" key="1">
    <source>
        <dbReference type="ARBA" id="ARBA00022679"/>
    </source>
</evidence>
<keyword evidence="4" id="KW-1185">Reference proteome</keyword>
<name>A0A5B9Y2I4_9MOLU</name>
<keyword evidence="2 3" id="KW-0548">Nucleotidyltransferase</keyword>
<dbReference type="PROSITE" id="PS01295">
    <property type="entry name" value="ISPD"/>
    <property type="match status" value="1"/>
</dbReference>
<dbReference type="Proteomes" id="UP000323144">
    <property type="component" value="Chromosome"/>
</dbReference>
<dbReference type="CDD" id="cd02516">
    <property type="entry name" value="CDP-ME_synthetase"/>
    <property type="match status" value="1"/>
</dbReference>
<dbReference type="InterPro" id="IPR029044">
    <property type="entry name" value="Nucleotide-diphossugar_trans"/>
</dbReference>
<sequence>MIDVIILAAGTSQRFGSDKLLEIVEGKKLLTMTISAFENTKEIKKFIIVGNKNNQDWILDFIKEKGYTFVLGGETRSESVSKGLEKVESDFVLIHDGARPFVSTTLIKNISTEIMTKDLDCVVPVLKVTNCLKNINGKVTTVDRDDFVMSQTPQAFKTVSIKKEFENFDKNWFDDCQALEGKSYKIQTIQGDLKNIKITYKDDIINLAR</sequence>
<dbReference type="AlphaFoldDB" id="A0A5B9Y2I4"/>
<reference evidence="3 4" key="1">
    <citation type="submission" date="2019-08" db="EMBL/GenBank/DDBJ databases">
        <title>Complete genome sequence of Spiroplasma chinense CCH (DSM 19755).</title>
        <authorList>
            <person name="Shen H.-Y."/>
            <person name="Lin Y.-C."/>
            <person name="Chou L."/>
            <person name="Kuo C.-H."/>
        </authorList>
    </citation>
    <scope>NUCLEOTIDE SEQUENCE [LARGE SCALE GENOMIC DNA]</scope>
    <source>
        <strain evidence="3 4">CCH</strain>
    </source>
</reference>
<gene>
    <name evidence="3" type="primary">ispD</name>
    <name evidence="3" type="ORF">SCHIN_v1c00220</name>
</gene>
<accession>A0A5B9Y2I4</accession>
<dbReference type="PANTHER" id="PTHR32125:SF4">
    <property type="entry name" value="2-C-METHYL-D-ERYTHRITOL 4-PHOSPHATE CYTIDYLYLTRANSFERASE, CHLOROPLASTIC"/>
    <property type="match status" value="1"/>
</dbReference>
<proteinExistence type="predicted"/>
<dbReference type="InterPro" id="IPR034683">
    <property type="entry name" value="IspD/TarI"/>
</dbReference>
<evidence type="ECO:0000313" key="4">
    <source>
        <dbReference type="Proteomes" id="UP000323144"/>
    </source>
</evidence>
<organism evidence="3 4">
    <name type="scientific">Spiroplasma chinense</name>
    <dbReference type="NCBI Taxonomy" id="216932"/>
    <lineage>
        <taxon>Bacteria</taxon>
        <taxon>Bacillati</taxon>
        <taxon>Mycoplasmatota</taxon>
        <taxon>Mollicutes</taxon>
        <taxon>Entomoplasmatales</taxon>
        <taxon>Spiroplasmataceae</taxon>
        <taxon>Spiroplasma</taxon>
    </lineage>
</organism>
<dbReference type="PANTHER" id="PTHR32125">
    <property type="entry name" value="2-C-METHYL-D-ERYTHRITOL 4-PHOSPHATE CYTIDYLYLTRANSFERASE, CHLOROPLASTIC"/>
    <property type="match status" value="1"/>
</dbReference>
<keyword evidence="1 3" id="KW-0808">Transferase</keyword>
<dbReference type="Pfam" id="PF01128">
    <property type="entry name" value="IspD"/>
    <property type="match status" value="1"/>
</dbReference>
<dbReference type="InterPro" id="IPR018294">
    <property type="entry name" value="ISPD_synthase_CS"/>
</dbReference>
<dbReference type="InterPro" id="IPR050088">
    <property type="entry name" value="IspD/TarI_cytidylyltransf_bact"/>
</dbReference>
<evidence type="ECO:0000313" key="3">
    <source>
        <dbReference type="EMBL" id="QEH61220.1"/>
    </source>
</evidence>